<evidence type="ECO:0000313" key="4">
    <source>
        <dbReference type="EMBL" id="SFV62227.1"/>
    </source>
</evidence>
<feature type="domain" description="DUF7840" evidence="2">
    <location>
        <begin position="389"/>
        <end position="597"/>
    </location>
</feature>
<dbReference type="InterPro" id="IPR025178">
    <property type="entry name" value="Lnb_N"/>
</dbReference>
<gene>
    <name evidence="4" type="ORF">MNB_SV-12-1998</name>
</gene>
<reference evidence="4" key="1">
    <citation type="submission" date="2016-10" db="EMBL/GenBank/DDBJ databases">
        <authorList>
            <person name="de Groot N.N."/>
        </authorList>
    </citation>
    <scope>NUCLEOTIDE SEQUENCE</scope>
</reference>
<evidence type="ECO:0000259" key="1">
    <source>
        <dbReference type="Pfam" id="PF13387"/>
    </source>
</evidence>
<sequence length="598" mass="69165">MSKAVFFILLLSTSLFSQTSIPKSIIDKIESGKLAQTKQWQRLMHYRNGSSEIDDPKFFFSSSGKTNLKNELIATVKKLIIDKSDDENSTLCRYPSRSNWLLKKLPKLKQIIKIPKCTKLKKEINSLEAKQVTLVFASAHMNSPASAFGHTFLRIDSDKDMPLLSYAVNYSAQTREDNGFIYAYQGLFGGYKGLYSIEPYTKKLKTYSDLEQRDIWEYPLNLNQEEINKMLLHIFEIKNFYADYFFLAENCSYNLLWLLEVAKDNIELTNRFNFKAIPIDTIRAIVDNNLVKETKYRPSKQKKMLELSEEIEDIPNAIAFTKSNNYNFADIENLNRTQKAKALELATHRLQIRYGDNEIDKKTYLKLFLHLLKERSRYGKIRHKPIQTPISPREGHSSTKATFSYAKEGEFSARIKVSYHDIYDNESGYISGAYINFFDTSLGYKDNKFTINELNFLDIRSYAIQNAIFKPISWQVAVGGKRIFNNEINAYLKAGAGLSLGSDKLFTYATLTPTLYYRDNGKQSISANLGLIYNQSTSFKFGLLGTREWFKDNQEIEEIEPFVTYSISKDSAINIKYISKNIDGLEEEDITLSWFWYF</sequence>
<dbReference type="EMBL" id="FPHE01000112">
    <property type="protein sequence ID" value="SFV62227.1"/>
    <property type="molecule type" value="Genomic_DNA"/>
</dbReference>
<dbReference type="InterPro" id="IPR057162">
    <property type="entry name" value="DUF7840"/>
</dbReference>
<dbReference type="Pfam" id="PF13387">
    <property type="entry name" value="Lnb_N"/>
    <property type="match status" value="1"/>
</dbReference>
<dbReference type="InterPro" id="IPR057165">
    <property type="entry name" value="DUF7843"/>
</dbReference>
<protein>
    <submittedName>
        <fullName evidence="4">Putative outermembrane protein</fullName>
    </submittedName>
</protein>
<dbReference type="Pfam" id="PF25225">
    <property type="entry name" value="DUF7843"/>
    <property type="match status" value="1"/>
</dbReference>
<dbReference type="Pfam" id="PF25222">
    <property type="entry name" value="DUF7840"/>
    <property type="match status" value="1"/>
</dbReference>
<accession>A0A1W1C8Z8</accession>
<proteinExistence type="predicted"/>
<feature type="domain" description="DUF7843" evidence="3">
    <location>
        <begin position="33"/>
        <end position="103"/>
    </location>
</feature>
<evidence type="ECO:0000259" key="3">
    <source>
        <dbReference type="Pfam" id="PF25225"/>
    </source>
</evidence>
<dbReference type="AlphaFoldDB" id="A0A1W1C8Z8"/>
<name>A0A1W1C8Z8_9ZZZZ</name>
<organism evidence="4">
    <name type="scientific">hydrothermal vent metagenome</name>
    <dbReference type="NCBI Taxonomy" id="652676"/>
    <lineage>
        <taxon>unclassified sequences</taxon>
        <taxon>metagenomes</taxon>
        <taxon>ecological metagenomes</taxon>
    </lineage>
</organism>
<feature type="domain" description="Lnb N-terminal periplasmic" evidence="1">
    <location>
        <begin position="125"/>
        <end position="287"/>
    </location>
</feature>
<evidence type="ECO:0000259" key="2">
    <source>
        <dbReference type="Pfam" id="PF25222"/>
    </source>
</evidence>